<dbReference type="PANTHER" id="PTHR33116:SF76">
    <property type="entry name" value="DUF4283 DOMAIN-CONTAINING PROTEIN"/>
    <property type="match status" value="1"/>
</dbReference>
<reference evidence="1" key="2">
    <citation type="journal article" date="2024" name="Plant">
        <title>Genomic evolution and insights into agronomic trait innovations of Sesamum species.</title>
        <authorList>
            <person name="Miao H."/>
            <person name="Wang L."/>
            <person name="Qu L."/>
            <person name="Liu H."/>
            <person name="Sun Y."/>
            <person name="Le M."/>
            <person name="Wang Q."/>
            <person name="Wei S."/>
            <person name="Zheng Y."/>
            <person name="Lin W."/>
            <person name="Duan Y."/>
            <person name="Cao H."/>
            <person name="Xiong S."/>
            <person name="Wang X."/>
            <person name="Wei L."/>
            <person name="Li C."/>
            <person name="Ma Q."/>
            <person name="Ju M."/>
            <person name="Zhao R."/>
            <person name="Li G."/>
            <person name="Mu C."/>
            <person name="Tian Q."/>
            <person name="Mei H."/>
            <person name="Zhang T."/>
            <person name="Gao T."/>
            <person name="Zhang H."/>
        </authorList>
    </citation>
    <scope>NUCLEOTIDE SEQUENCE</scope>
    <source>
        <strain evidence="1">KEN1</strain>
    </source>
</reference>
<reference evidence="1" key="1">
    <citation type="submission" date="2020-06" db="EMBL/GenBank/DDBJ databases">
        <authorList>
            <person name="Li T."/>
            <person name="Hu X."/>
            <person name="Zhang T."/>
            <person name="Song X."/>
            <person name="Zhang H."/>
            <person name="Dai N."/>
            <person name="Sheng W."/>
            <person name="Hou X."/>
            <person name="Wei L."/>
        </authorList>
    </citation>
    <scope>NUCLEOTIDE SEQUENCE</scope>
    <source>
        <strain evidence="1">KEN1</strain>
        <tissue evidence="1">Leaf</tissue>
    </source>
</reference>
<protein>
    <recommendedName>
        <fullName evidence="2">Reverse transcriptase domain-containing protein</fullName>
    </recommendedName>
</protein>
<gene>
    <name evidence="1" type="ORF">Slati_0807400</name>
</gene>
<dbReference type="PANTHER" id="PTHR33116">
    <property type="entry name" value="REVERSE TRANSCRIPTASE ZINC-BINDING DOMAIN-CONTAINING PROTEIN-RELATED-RELATED"/>
    <property type="match status" value="1"/>
</dbReference>
<proteinExistence type="predicted"/>
<evidence type="ECO:0008006" key="2">
    <source>
        <dbReference type="Google" id="ProtNLM"/>
    </source>
</evidence>
<sequence>MEVLQLILHQFIDQDGDFSYHWKCQDLGLFQLCFADDLLLFYKADEPSIRLFRRGLHLFASLSGLHANPQKSQLILSKAAQPGREALLASLGFQEGHLPIRYLGLPLITSRLTISDCQPLLQKIDSRIQGWDDIRRTPLRPEAVKSPRKLGVPSIRRLLPQTTSIEDKVKRRLILTTPPKTSSTCRLQMGCHVDAFSQNVHLCRESATD</sequence>
<comment type="caution">
    <text evidence="1">The sequence shown here is derived from an EMBL/GenBank/DDBJ whole genome shotgun (WGS) entry which is preliminary data.</text>
</comment>
<dbReference type="AlphaFoldDB" id="A0AAW2XP08"/>
<evidence type="ECO:0000313" key="1">
    <source>
        <dbReference type="EMBL" id="KAL0454682.1"/>
    </source>
</evidence>
<accession>A0AAW2XP08</accession>
<name>A0AAW2XP08_9LAMI</name>
<dbReference type="EMBL" id="JACGWN010000003">
    <property type="protein sequence ID" value="KAL0454682.1"/>
    <property type="molecule type" value="Genomic_DNA"/>
</dbReference>
<organism evidence="1">
    <name type="scientific">Sesamum latifolium</name>
    <dbReference type="NCBI Taxonomy" id="2727402"/>
    <lineage>
        <taxon>Eukaryota</taxon>
        <taxon>Viridiplantae</taxon>
        <taxon>Streptophyta</taxon>
        <taxon>Embryophyta</taxon>
        <taxon>Tracheophyta</taxon>
        <taxon>Spermatophyta</taxon>
        <taxon>Magnoliopsida</taxon>
        <taxon>eudicotyledons</taxon>
        <taxon>Gunneridae</taxon>
        <taxon>Pentapetalae</taxon>
        <taxon>asterids</taxon>
        <taxon>lamiids</taxon>
        <taxon>Lamiales</taxon>
        <taxon>Pedaliaceae</taxon>
        <taxon>Sesamum</taxon>
    </lineage>
</organism>